<dbReference type="PATRIC" id="fig|217031.4.peg.6677"/>
<comment type="caution">
    <text evidence="1">The sequence shown here is derived from an EMBL/GenBank/DDBJ whole genome shotgun (WGS) entry which is preliminary data.</text>
</comment>
<dbReference type="Proteomes" id="UP000077881">
    <property type="component" value="Unassembled WGS sequence"/>
</dbReference>
<reference evidence="2 4" key="1">
    <citation type="submission" date="2015-05" db="EMBL/GenBank/DDBJ databases">
        <title>Comparison of genome.</title>
        <authorList>
            <person name="Zheng Z."/>
            <person name="Sun M."/>
        </authorList>
    </citation>
    <scope>NUCLEOTIDE SEQUENCE [LARGE SCALE GENOMIC DNA]</scope>
    <source>
        <strain evidence="2 4">G25-74</strain>
    </source>
</reference>
<dbReference type="AlphaFoldDB" id="A0A0Q9XRM7"/>
<evidence type="ECO:0000313" key="3">
    <source>
        <dbReference type="Proteomes" id="UP000053881"/>
    </source>
</evidence>
<reference evidence="1 3" key="2">
    <citation type="submission" date="2015-06" db="EMBL/GenBank/DDBJ databases">
        <title>Genome sequencing project of Bacillus galactosidilyticus PL133.</title>
        <authorList>
            <person name="Gaiero J."/>
            <person name="Nicol R."/>
            <person name="Habash M."/>
        </authorList>
    </citation>
    <scope>NUCLEOTIDE SEQUENCE [LARGE SCALE GENOMIC DNA]</scope>
    <source>
        <strain evidence="1 3">PL133</strain>
    </source>
</reference>
<accession>A0A0Q9XRM7</accession>
<dbReference type="Proteomes" id="UP000053881">
    <property type="component" value="Unassembled WGS sequence"/>
</dbReference>
<keyword evidence="4" id="KW-1185">Reference proteome</keyword>
<dbReference type="InterPro" id="IPR015001">
    <property type="entry name" value="DUF1850"/>
</dbReference>
<gene>
    <name evidence="2" type="ORF">ABB05_18520</name>
    <name evidence="1" type="ORF">ACA29_19735</name>
</gene>
<organism evidence="1 3">
    <name type="scientific">Lederbergia galactosidilytica</name>
    <dbReference type="NCBI Taxonomy" id="217031"/>
    <lineage>
        <taxon>Bacteria</taxon>
        <taxon>Bacillati</taxon>
        <taxon>Bacillota</taxon>
        <taxon>Bacilli</taxon>
        <taxon>Bacillales</taxon>
        <taxon>Bacillaceae</taxon>
        <taxon>Lederbergia</taxon>
    </lineage>
</organism>
<name>A0A0Q9XRM7_9BACI</name>
<dbReference type="EMBL" id="LGPB01000133">
    <property type="protein sequence ID" value="KRG10924.1"/>
    <property type="molecule type" value="Genomic_DNA"/>
</dbReference>
<evidence type="ECO:0000313" key="4">
    <source>
        <dbReference type="Proteomes" id="UP000077881"/>
    </source>
</evidence>
<proteinExistence type="predicted"/>
<dbReference type="STRING" id="217031.ABB05_18520"/>
<dbReference type="Pfam" id="PF08905">
    <property type="entry name" value="DUF1850"/>
    <property type="match status" value="1"/>
</dbReference>
<evidence type="ECO:0008006" key="5">
    <source>
        <dbReference type="Google" id="ProtNLM"/>
    </source>
</evidence>
<evidence type="ECO:0000313" key="1">
    <source>
        <dbReference type="EMBL" id="KRG10924.1"/>
    </source>
</evidence>
<sequence length="178" mass="20590">MVRKIGLRYFKKTFLFAFILSIIIFLPFQRVLVIEDAKTNKLLAYLPLHRNKDTFEISYTHSIHLSNVVETYTVLKDGTIRQIELTYEDTAIGMPSNAEKGEIFKLEDGKYHLLNMRRDMPSIYMRTAQVVGTHRIISNNHELDLAEVIPPGSLILLTEQRLALWELWKGVNIVGRST</sequence>
<evidence type="ECO:0000313" key="2">
    <source>
        <dbReference type="EMBL" id="OAK67787.1"/>
    </source>
</evidence>
<protein>
    <recommendedName>
        <fullName evidence="5">DUF1850 domain-containing protein</fullName>
    </recommendedName>
</protein>
<dbReference type="EMBL" id="LDJR01000059">
    <property type="protein sequence ID" value="OAK67787.1"/>
    <property type="molecule type" value="Genomic_DNA"/>
</dbReference>